<dbReference type="GO" id="GO:0005737">
    <property type="term" value="C:cytoplasm"/>
    <property type="evidence" value="ECO:0007669"/>
    <property type="project" value="TreeGrafter"/>
</dbReference>
<sequence>MVDSDIKTDGILYSVLIIGCNRGLGLELVRFLLIGLKKPPQYLFATCRDLDTCSALKAYNVFWNSRKTKVKILQLEVNNDDDIANVVSAVEQDLDGVGLSVLINNAETHTRKDLDTVSWVDMKKTFETNTISPIMIARAFRSILSSFVLLDSNKVVSKSYAAIVNISSVLGSISNNKEGGMYPYRTSKTALNMATKCLSADLKDNGIIVISLHPRNIPNKLEGPLPYSFTASHIIKFISTLDMTHTGGFYTYNGTLIQF</sequence>
<keyword evidence="2" id="KW-0560">Oxidoreductase</keyword>
<keyword evidence="4" id="KW-1185">Reference proteome</keyword>
<dbReference type="InterPro" id="IPR036291">
    <property type="entry name" value="NAD(P)-bd_dom_sf"/>
</dbReference>
<evidence type="ECO:0000313" key="3">
    <source>
        <dbReference type="EMBL" id="CAB4024482.1"/>
    </source>
</evidence>
<evidence type="ECO:0000256" key="2">
    <source>
        <dbReference type="ARBA" id="ARBA00023002"/>
    </source>
</evidence>
<dbReference type="CDD" id="cd05325">
    <property type="entry name" value="carb_red_sniffer_like_SDR_c"/>
    <property type="match status" value="1"/>
</dbReference>
<dbReference type="PANTHER" id="PTHR43544">
    <property type="entry name" value="SHORT-CHAIN DEHYDROGENASE/REDUCTASE"/>
    <property type="match status" value="1"/>
</dbReference>
<dbReference type="PRINTS" id="PR00081">
    <property type="entry name" value="GDHRDH"/>
</dbReference>
<dbReference type="Gene3D" id="3.40.50.720">
    <property type="entry name" value="NAD(P)-binding Rossmann-like Domain"/>
    <property type="match status" value="1"/>
</dbReference>
<dbReference type="AlphaFoldDB" id="A0A7D9J8Q0"/>
<dbReference type="InterPro" id="IPR002347">
    <property type="entry name" value="SDR_fam"/>
</dbReference>
<dbReference type="Pfam" id="PF00106">
    <property type="entry name" value="adh_short"/>
    <property type="match status" value="1"/>
</dbReference>
<proteinExistence type="predicted"/>
<keyword evidence="1" id="KW-0521">NADP</keyword>
<protein>
    <submittedName>
        <fullName evidence="3">Uncharacterized protein</fullName>
    </submittedName>
</protein>
<dbReference type="Proteomes" id="UP001152795">
    <property type="component" value="Unassembled WGS sequence"/>
</dbReference>
<gene>
    <name evidence="3" type="ORF">PACLA_8A080848</name>
</gene>
<reference evidence="3" key="1">
    <citation type="submission" date="2020-04" db="EMBL/GenBank/DDBJ databases">
        <authorList>
            <person name="Alioto T."/>
            <person name="Alioto T."/>
            <person name="Gomez Garrido J."/>
        </authorList>
    </citation>
    <scope>NUCLEOTIDE SEQUENCE</scope>
    <source>
        <strain evidence="3">A484AB</strain>
    </source>
</reference>
<dbReference type="PANTHER" id="PTHR43544:SF7">
    <property type="entry name" value="NADB-LER2"/>
    <property type="match status" value="1"/>
</dbReference>
<dbReference type="GO" id="GO:0016491">
    <property type="term" value="F:oxidoreductase activity"/>
    <property type="evidence" value="ECO:0007669"/>
    <property type="project" value="UniProtKB-KW"/>
</dbReference>
<dbReference type="PROSITE" id="PS51257">
    <property type="entry name" value="PROKAR_LIPOPROTEIN"/>
    <property type="match status" value="1"/>
</dbReference>
<organism evidence="3 4">
    <name type="scientific">Paramuricea clavata</name>
    <name type="common">Red gorgonian</name>
    <name type="synonym">Violescent sea-whip</name>
    <dbReference type="NCBI Taxonomy" id="317549"/>
    <lineage>
        <taxon>Eukaryota</taxon>
        <taxon>Metazoa</taxon>
        <taxon>Cnidaria</taxon>
        <taxon>Anthozoa</taxon>
        <taxon>Octocorallia</taxon>
        <taxon>Malacalcyonacea</taxon>
        <taxon>Plexauridae</taxon>
        <taxon>Paramuricea</taxon>
    </lineage>
</organism>
<evidence type="ECO:0000313" key="4">
    <source>
        <dbReference type="Proteomes" id="UP001152795"/>
    </source>
</evidence>
<dbReference type="OrthoDB" id="5296at2759"/>
<accession>A0A7D9J8Q0</accession>
<name>A0A7D9J8Q0_PARCT</name>
<evidence type="ECO:0000256" key="1">
    <source>
        <dbReference type="ARBA" id="ARBA00022857"/>
    </source>
</evidence>
<dbReference type="SUPFAM" id="SSF51735">
    <property type="entry name" value="NAD(P)-binding Rossmann-fold domains"/>
    <property type="match status" value="1"/>
</dbReference>
<dbReference type="EMBL" id="CACRXK020013061">
    <property type="protein sequence ID" value="CAB4024482.1"/>
    <property type="molecule type" value="Genomic_DNA"/>
</dbReference>
<dbReference type="InterPro" id="IPR051468">
    <property type="entry name" value="Fungal_SecMetab_SDRs"/>
</dbReference>
<comment type="caution">
    <text evidence="3">The sequence shown here is derived from an EMBL/GenBank/DDBJ whole genome shotgun (WGS) entry which is preliminary data.</text>
</comment>